<evidence type="ECO:0008006" key="2">
    <source>
        <dbReference type="Google" id="ProtNLM"/>
    </source>
</evidence>
<reference evidence="1" key="1">
    <citation type="journal article" date="2020" name="Nature">
        <title>Giant virus diversity and host interactions through global metagenomics.</title>
        <authorList>
            <person name="Schulz F."/>
            <person name="Roux S."/>
            <person name="Paez-Espino D."/>
            <person name="Jungbluth S."/>
            <person name="Walsh D.A."/>
            <person name="Denef V.J."/>
            <person name="McMahon K.D."/>
            <person name="Konstantinidis K.T."/>
            <person name="Eloe-Fadrosh E.A."/>
            <person name="Kyrpides N.C."/>
            <person name="Woyke T."/>
        </authorList>
    </citation>
    <scope>NUCLEOTIDE SEQUENCE</scope>
    <source>
        <strain evidence="1">GVMAG-M-3300023174-5</strain>
    </source>
</reference>
<dbReference type="EMBL" id="MN739670">
    <property type="protein sequence ID" value="QHT19916.1"/>
    <property type="molecule type" value="Genomic_DNA"/>
</dbReference>
<name>A0A6C0DSG5_9ZZZZ</name>
<proteinExistence type="predicted"/>
<sequence>MNKISENTYQILLSDTKGHEPFFYSIFNLLNDRLPGSYIVSVNKEPLAINFFSKSVKPLSYYCKKRLVDYYMAINIIRDLYNQHIFVSKYGYGFYYIDLDDIIVIDNSIFLYINSQVVKEFRNGQLMFFSPFNRTAQHAFYAPEILVLQSIPAKLSHKCFYYSLGALAIYCLFGAKLVNSDASLLLKPISQTKLYWLILKLVDPDCERRSALII</sequence>
<dbReference type="AlphaFoldDB" id="A0A6C0DSG5"/>
<protein>
    <recommendedName>
        <fullName evidence="2">Protein kinase domain-containing protein</fullName>
    </recommendedName>
</protein>
<organism evidence="1">
    <name type="scientific">viral metagenome</name>
    <dbReference type="NCBI Taxonomy" id="1070528"/>
    <lineage>
        <taxon>unclassified sequences</taxon>
        <taxon>metagenomes</taxon>
        <taxon>organismal metagenomes</taxon>
    </lineage>
</organism>
<evidence type="ECO:0000313" key="1">
    <source>
        <dbReference type="EMBL" id="QHT19916.1"/>
    </source>
</evidence>
<accession>A0A6C0DSG5</accession>